<evidence type="ECO:0000256" key="4">
    <source>
        <dbReference type="ARBA" id="ARBA00023212"/>
    </source>
</evidence>
<evidence type="ECO:0000313" key="8">
    <source>
        <dbReference type="Proteomes" id="UP000320333"/>
    </source>
</evidence>
<keyword evidence="5" id="KW-0966">Cell projection</keyword>
<evidence type="ECO:0000256" key="1">
    <source>
        <dbReference type="ARBA" id="ARBA00004430"/>
    </source>
</evidence>
<keyword evidence="4" id="KW-0206">Cytoskeleton</keyword>
<dbReference type="Pfam" id="PF04712">
    <property type="entry name" value="Radial_spoke"/>
    <property type="match status" value="2"/>
</dbReference>
<sequence length="547" mass="60453">MRVLETRPKNAIDAFEAISSEIKRSRFKAVDAASSIFKPVYDSAPGIETSKVQIQLFNQPSQEDPPEDGLGEIPDIMDLSNLWEWAGVSFGREETFMLFLSLRKLVAEKPLKSVRLWGKIHGLHGNYIITEGELKDGASDDDGDLVNGTGESAEEAEESAAAAAEAETAEQVPVEDPTLPKAKNRVIPPLPKESRAGVNRYVYYVCSYRECFLNWLVMTLFLIVESAALKAGAPWQRLPDVIPEKLQISRQIRKYFTGDLKQQIVSYPKFEATEAQYLRCQIARISAATVASPAGYYTFDPEDESEEEGHQPTIIINPEFEGLQNDALLQLTSWVHHVPYILPQGRITWENPYASFKKSDEDGDGDEDEEKEEGEGGADAEELLAENAEPETGPPLLSPLANDEDAAEGGPAWVARACSTLSPVKFTPVTLRSTRWPGAMIVAYNDKFANIYVGDGHGDVGKGMGLSDGMLLPPVLPDIAKEFALIEKEENPDDPENPILKEMGMIEQKDPTVEEEDAFEEAKRAKEEEAKDAAEEGEEAAEEEEED</sequence>
<dbReference type="GO" id="GO:0001534">
    <property type="term" value="C:radial spoke"/>
    <property type="evidence" value="ECO:0007669"/>
    <property type="project" value="InterPro"/>
</dbReference>
<dbReference type="PANTHER" id="PTHR13159">
    <property type="entry name" value="RADIAL SPOKEHEAD-RELATED"/>
    <property type="match status" value="1"/>
</dbReference>
<keyword evidence="3" id="KW-0969">Cilium</keyword>
<evidence type="ECO:0000313" key="7">
    <source>
        <dbReference type="EMBL" id="TPX52337.1"/>
    </source>
</evidence>
<dbReference type="STRING" id="246404.A0A507DMB7"/>
<feature type="compositionally biased region" description="Acidic residues" evidence="6">
    <location>
        <begin position="535"/>
        <end position="547"/>
    </location>
</feature>
<dbReference type="AlphaFoldDB" id="A0A507DMB7"/>
<feature type="compositionally biased region" description="Acidic residues" evidence="6">
    <location>
        <begin position="361"/>
        <end position="384"/>
    </location>
</feature>
<reference evidence="7 8" key="1">
    <citation type="journal article" date="2019" name="Sci. Rep.">
        <title>Comparative genomics of chytrid fungi reveal insights into the obligate biotrophic and pathogenic lifestyle of Synchytrium endobioticum.</title>
        <authorList>
            <person name="van de Vossenberg B.T.L.H."/>
            <person name="Warris S."/>
            <person name="Nguyen H.D.T."/>
            <person name="van Gent-Pelzer M.P.E."/>
            <person name="Joly D.L."/>
            <person name="van de Geest H.C."/>
            <person name="Bonants P.J.M."/>
            <person name="Smith D.S."/>
            <person name="Levesque C.A."/>
            <person name="van der Lee T.A.J."/>
        </authorList>
    </citation>
    <scope>NUCLEOTIDE SEQUENCE [LARGE SCALE GENOMIC DNA]</scope>
    <source>
        <strain evidence="7 8">CBS 675.73</strain>
    </source>
</reference>
<dbReference type="Proteomes" id="UP000320333">
    <property type="component" value="Unassembled WGS sequence"/>
</dbReference>
<comment type="caution">
    <text evidence="7">The sequence shown here is derived from an EMBL/GenBank/DDBJ whole genome shotgun (WGS) entry which is preliminary data.</text>
</comment>
<protein>
    <submittedName>
        <fullName evidence="7">Uncharacterized protein</fullName>
    </submittedName>
</protein>
<feature type="region of interest" description="Disordered" evidence="6">
    <location>
        <begin position="353"/>
        <end position="408"/>
    </location>
</feature>
<keyword evidence="8" id="KW-1185">Reference proteome</keyword>
<name>A0A507DMB7_9FUNG</name>
<accession>A0A507DMB7</accession>
<dbReference type="PANTHER" id="PTHR13159:SF0">
    <property type="entry name" value="RADIAL SPOKE HEAD 6 HOMOLOG A"/>
    <property type="match status" value="1"/>
</dbReference>
<feature type="region of interest" description="Disordered" evidence="6">
    <location>
        <begin position="138"/>
        <end position="174"/>
    </location>
</feature>
<dbReference type="GO" id="GO:0035082">
    <property type="term" value="P:axoneme assembly"/>
    <property type="evidence" value="ECO:0007669"/>
    <property type="project" value="TreeGrafter"/>
</dbReference>
<evidence type="ECO:0000256" key="5">
    <source>
        <dbReference type="ARBA" id="ARBA00023273"/>
    </source>
</evidence>
<keyword evidence="2" id="KW-0963">Cytoplasm</keyword>
<feature type="compositionally biased region" description="Low complexity" evidence="6">
    <location>
        <begin position="159"/>
        <end position="170"/>
    </location>
</feature>
<organism evidence="7 8">
    <name type="scientific">Chytriomyces confervae</name>
    <dbReference type="NCBI Taxonomy" id="246404"/>
    <lineage>
        <taxon>Eukaryota</taxon>
        <taxon>Fungi</taxon>
        <taxon>Fungi incertae sedis</taxon>
        <taxon>Chytridiomycota</taxon>
        <taxon>Chytridiomycota incertae sedis</taxon>
        <taxon>Chytridiomycetes</taxon>
        <taxon>Chytridiales</taxon>
        <taxon>Chytriomycetaceae</taxon>
        <taxon>Chytriomyces</taxon>
    </lineage>
</organism>
<evidence type="ECO:0000256" key="6">
    <source>
        <dbReference type="SAM" id="MobiDB-lite"/>
    </source>
</evidence>
<dbReference type="OrthoDB" id="272202at2759"/>
<dbReference type="EMBL" id="QEAP01001049">
    <property type="protein sequence ID" value="TPX52337.1"/>
    <property type="molecule type" value="Genomic_DNA"/>
</dbReference>
<feature type="region of interest" description="Disordered" evidence="6">
    <location>
        <begin position="505"/>
        <end position="547"/>
    </location>
</feature>
<evidence type="ECO:0000256" key="2">
    <source>
        <dbReference type="ARBA" id="ARBA00022490"/>
    </source>
</evidence>
<feature type="compositionally biased region" description="Basic and acidic residues" evidence="6">
    <location>
        <begin position="520"/>
        <end position="534"/>
    </location>
</feature>
<comment type="subcellular location">
    <subcellularLocation>
        <location evidence="1">Cytoplasm</location>
        <location evidence="1">Cytoskeleton</location>
        <location evidence="1">Cilium axoneme</location>
    </subcellularLocation>
</comment>
<proteinExistence type="predicted"/>
<dbReference type="GO" id="GO:0060294">
    <property type="term" value="P:cilium movement involved in cell motility"/>
    <property type="evidence" value="ECO:0007669"/>
    <property type="project" value="InterPro"/>
</dbReference>
<gene>
    <name evidence="7" type="ORF">CcCBS67573_g09892</name>
</gene>
<evidence type="ECO:0000256" key="3">
    <source>
        <dbReference type="ARBA" id="ARBA00023069"/>
    </source>
</evidence>
<dbReference type="InterPro" id="IPR006802">
    <property type="entry name" value="Radial_spoke"/>
</dbReference>